<proteinExistence type="predicted"/>
<evidence type="ECO:0000313" key="1">
    <source>
        <dbReference type="EMBL" id="OEJ74054.1"/>
    </source>
</evidence>
<dbReference type="RefSeq" id="WP_069968349.1">
    <property type="nucleotide sequence ID" value="NZ_CM124774.1"/>
</dbReference>
<dbReference type="STRING" id="1781255.BH720_16670"/>
<name>A0A1E5QHH4_9CYAN</name>
<sequence length="99" mass="11613">MFSPRHQERRAAFTDGEWLVAVGKNGDDFIYYGVNLETRDSITLRRAAVSANSQRQVYAWNNGNYRYQVAWRPSDPKVIRLQVFDGTRELLNRLLYQTN</sequence>
<dbReference type="AlphaFoldDB" id="A0A1E5QHH4"/>
<protein>
    <submittedName>
        <fullName evidence="1">Uncharacterized protein</fullName>
    </submittedName>
</protein>
<dbReference type="OrthoDB" id="462221at2"/>
<organism evidence="1">
    <name type="scientific">Desertifilum tharense IPPAS B-1220</name>
    <dbReference type="NCBI Taxonomy" id="1781255"/>
    <lineage>
        <taxon>Bacteria</taxon>
        <taxon>Bacillati</taxon>
        <taxon>Cyanobacteriota</taxon>
        <taxon>Cyanophyceae</taxon>
        <taxon>Desertifilales</taxon>
        <taxon>Desertifilaceae</taxon>
        <taxon>Desertifilum</taxon>
    </lineage>
</organism>
<gene>
    <name evidence="1" type="ORF">BH720_16670</name>
</gene>
<dbReference type="EMBL" id="MJGC01000074">
    <property type="protein sequence ID" value="OEJ74054.1"/>
    <property type="molecule type" value="Genomic_DNA"/>
</dbReference>
<accession>A0A1E5QHH4</accession>
<reference evidence="1" key="1">
    <citation type="submission" date="2016-09" db="EMBL/GenBank/DDBJ databases">
        <title>Draft genome of thermotolerant cyanobacterium Desertifilum sp. strain IPPAS B-1220.</title>
        <authorList>
            <person name="Sinetova M.A."/>
            <person name="Bolakhan K."/>
            <person name="Zayadan B.K."/>
            <person name="Mironov K.S."/>
            <person name="Ustinova V."/>
            <person name="Kupriyanova E.V."/>
            <person name="Sidorov R.A."/>
            <person name="Skrypnik A.N."/>
            <person name="Gogoleva N.E."/>
            <person name="Gogolev Y.V."/>
            <person name="Los D.A."/>
        </authorList>
    </citation>
    <scope>NUCLEOTIDE SEQUENCE [LARGE SCALE GENOMIC DNA]</scope>
    <source>
        <strain evidence="1">IPPAS B-1220</strain>
    </source>
</reference>
<comment type="caution">
    <text evidence="1">The sequence shown here is derived from an EMBL/GenBank/DDBJ whole genome shotgun (WGS) entry which is preliminary data.</text>
</comment>